<evidence type="ECO:0000259" key="3">
    <source>
        <dbReference type="Pfam" id="PF12777"/>
    </source>
</evidence>
<reference evidence="4" key="1">
    <citation type="submission" date="2023-06" db="EMBL/GenBank/DDBJ databases">
        <authorList>
            <person name="Kurt Z."/>
        </authorList>
    </citation>
    <scope>NUCLEOTIDE SEQUENCE</scope>
</reference>
<dbReference type="GO" id="GO:0005524">
    <property type="term" value="F:ATP binding"/>
    <property type="evidence" value="ECO:0007669"/>
    <property type="project" value="InterPro"/>
</dbReference>
<dbReference type="PANTHER" id="PTHR10676:SF339">
    <property type="entry name" value="DYNEIN AXONEMAL HEAVY CHAIN 6"/>
    <property type="match status" value="1"/>
</dbReference>
<evidence type="ECO:0000313" key="5">
    <source>
        <dbReference type="EMBL" id="CAL6002635.1"/>
    </source>
</evidence>
<name>A0AA86TS05_9EUKA</name>
<dbReference type="InterPro" id="IPR026983">
    <property type="entry name" value="DHC"/>
</dbReference>
<feature type="coiled-coil region" evidence="1">
    <location>
        <begin position="3780"/>
        <end position="3842"/>
    </location>
</feature>
<dbReference type="EMBL" id="CATOUU010000369">
    <property type="protein sequence ID" value="CAI9926426.1"/>
    <property type="molecule type" value="Genomic_DNA"/>
</dbReference>
<dbReference type="InterPro" id="IPR027417">
    <property type="entry name" value="P-loop_NTPase"/>
</dbReference>
<dbReference type="EMBL" id="CAXDID020000046">
    <property type="protein sequence ID" value="CAL6002635.1"/>
    <property type="molecule type" value="Genomic_DNA"/>
</dbReference>
<accession>A0AA86TS05</accession>
<reference evidence="5 6" key="2">
    <citation type="submission" date="2024-07" db="EMBL/GenBank/DDBJ databases">
        <authorList>
            <person name="Akdeniz Z."/>
        </authorList>
    </citation>
    <scope>NUCLEOTIDE SEQUENCE [LARGE SCALE GENOMIC DNA]</scope>
</reference>
<evidence type="ECO:0000313" key="6">
    <source>
        <dbReference type="Proteomes" id="UP001642409"/>
    </source>
</evidence>
<dbReference type="Pfam" id="PF12774">
    <property type="entry name" value="AAA_6"/>
    <property type="match status" value="1"/>
</dbReference>
<feature type="domain" description="Dynein heavy chain coiled coil stalk" evidence="3">
    <location>
        <begin position="3566"/>
        <end position="3810"/>
    </location>
</feature>
<dbReference type="SUPFAM" id="SSF52540">
    <property type="entry name" value="P-loop containing nucleoside triphosphate hydrolases"/>
    <property type="match status" value="1"/>
</dbReference>
<dbReference type="Gene3D" id="3.40.50.300">
    <property type="entry name" value="P-loop containing nucleotide triphosphate hydrolases"/>
    <property type="match status" value="2"/>
</dbReference>
<organism evidence="4">
    <name type="scientific">Hexamita inflata</name>
    <dbReference type="NCBI Taxonomy" id="28002"/>
    <lineage>
        <taxon>Eukaryota</taxon>
        <taxon>Metamonada</taxon>
        <taxon>Diplomonadida</taxon>
        <taxon>Hexamitidae</taxon>
        <taxon>Hexamitinae</taxon>
        <taxon>Hexamita</taxon>
    </lineage>
</organism>
<feature type="domain" description="Dynein heavy chain hydrolytic ATP-binding dynein motor region" evidence="2">
    <location>
        <begin position="2097"/>
        <end position="2293"/>
    </location>
</feature>
<keyword evidence="1" id="KW-0175">Coiled coil</keyword>
<dbReference type="PANTHER" id="PTHR10676">
    <property type="entry name" value="DYNEIN HEAVY CHAIN FAMILY PROTEIN"/>
    <property type="match status" value="1"/>
</dbReference>
<dbReference type="Gene3D" id="1.20.140.100">
    <property type="entry name" value="Dynein heavy chain, N-terminal domain 2"/>
    <property type="match status" value="1"/>
</dbReference>
<dbReference type="Gene3D" id="3.20.180.20">
    <property type="entry name" value="Dynein heavy chain, N-terminal domain 2"/>
    <property type="match status" value="1"/>
</dbReference>
<feature type="coiled-coil region" evidence="1">
    <location>
        <begin position="3595"/>
        <end position="3640"/>
    </location>
</feature>
<dbReference type="GO" id="GO:0051959">
    <property type="term" value="F:dynein light intermediate chain binding"/>
    <property type="evidence" value="ECO:0007669"/>
    <property type="project" value="InterPro"/>
</dbReference>
<evidence type="ECO:0000313" key="4">
    <source>
        <dbReference type="EMBL" id="CAI9926426.1"/>
    </source>
</evidence>
<evidence type="ECO:0000259" key="2">
    <source>
        <dbReference type="Pfam" id="PF12774"/>
    </source>
</evidence>
<dbReference type="InterPro" id="IPR042222">
    <property type="entry name" value="Dynein_2_N"/>
</dbReference>
<dbReference type="InterPro" id="IPR035699">
    <property type="entry name" value="AAA_6"/>
</dbReference>
<evidence type="ECO:0000256" key="1">
    <source>
        <dbReference type="SAM" id="Coils"/>
    </source>
</evidence>
<dbReference type="GO" id="GO:0030286">
    <property type="term" value="C:dynein complex"/>
    <property type="evidence" value="ECO:0007669"/>
    <property type="project" value="InterPro"/>
</dbReference>
<dbReference type="GO" id="GO:0045505">
    <property type="term" value="F:dynein intermediate chain binding"/>
    <property type="evidence" value="ECO:0007669"/>
    <property type="project" value="InterPro"/>
</dbReference>
<dbReference type="InterPro" id="IPR042228">
    <property type="entry name" value="Dynein_linker_3"/>
</dbReference>
<dbReference type="Proteomes" id="UP001642409">
    <property type="component" value="Unassembled WGS sequence"/>
</dbReference>
<comment type="caution">
    <text evidence="4">The sequence shown here is derived from an EMBL/GenBank/DDBJ whole genome shotgun (WGS) entry which is preliminary data.</text>
</comment>
<gene>
    <name evidence="4" type="ORF">HINF_LOCUS14071</name>
    <name evidence="5" type="ORF">HINF_LOCUS18011</name>
</gene>
<dbReference type="InterPro" id="IPR024743">
    <property type="entry name" value="Dynein_HC_stalk"/>
</dbReference>
<proteinExistence type="predicted"/>
<dbReference type="Gene3D" id="1.20.920.20">
    <property type="match status" value="1"/>
</dbReference>
<dbReference type="GO" id="GO:0097729">
    <property type="term" value="C:9+2 motile cilium"/>
    <property type="evidence" value="ECO:0007669"/>
    <property type="project" value="TreeGrafter"/>
</dbReference>
<dbReference type="GO" id="GO:0008569">
    <property type="term" value="F:minus-end-directed microtubule motor activity"/>
    <property type="evidence" value="ECO:0007669"/>
    <property type="project" value="TreeGrafter"/>
</dbReference>
<keyword evidence="6" id="KW-1185">Reference proteome</keyword>
<dbReference type="GO" id="GO:0060294">
    <property type="term" value="P:cilium movement involved in cell motility"/>
    <property type="evidence" value="ECO:0007669"/>
    <property type="project" value="TreeGrafter"/>
</dbReference>
<sequence>MNFATQFEAEQRGSEFFQQLQTSEQNLIKAVPEAIATTLVQNEFIYLTYDTAPIRKMLVSQYMNKSNDLYGVYDEIDPNWNSYQLIVCSFQQINPYCYFTLSGKGVSLIQNLNESFITPLDLWEDERAKFTKLRQIKFVKQFLNLKYFRMWHQIIRNQVTNRAFTGIQRISFYGSDLFLKCLQQINYLTTFGFRAVRQKAFTFYPLPEFLGQKHKTAKKLNPKIEALARERFTANQIQPISLKQFVLEFREDLIDIKEKLTNIVTDVSEHLLQLCQIVQQQIQERIMAQSEKSKQKSSNAILSAVSNAATFNITKMKNLVKLADYILAERLIQFLCEINETLFEIFFGVVTKEKIQVEEIQQQEENIVSESGYNLIPNPKNVMKYYQKNIEQKIEIDTDYMRLIKLIATIQDRYDEIIHSDEEYDTKDLTIDRNIRKQDMFENEDKAEDDLLSMLPQEDYDKFKAFKNQLTNIPLIVLNGYLPPQPTFNVNLMLTPNGIVQKPGIQDFLQFTGDCLSEMATLFHKTMRPYQYPRLQNFLSEATRSNNLQEFEGTIIKEAIGVTEDYVQGVQQLKWGMQFAFDVIQKYQSGIDAIFNKFLNCFQEFKYDKQIIQCRPLLQILKQFGQIENNVSKTQSIMQMIVQISKTNDTQIIRLFEEITFPGLMGIHEDEDNVFGLPSYQTKLLTDIFTEERRYQYLISMMMPNHFLNRLKEFQALLFDLKKLDVKRAFSCFLVSTEQIYKDIIPVMSKLISFTRLSVVLGLVSTADALSTVFQQYNQSLEQAPDVLMTSQTDFMFPQVLELNDTLLDFSQLVGYDPEQPRLTEETNRLLEILSDAVRDYNIIKTRTLRAQASVEFNNSNANSSYAKISKKPSVALDVVDFNDLEKESESPSPMIGAVQVYDWPEGLVNMQLEFCDLQITAKMCKQLLEDKINYDQLNVTKETMQTYEMAKSQFGMFRELAYKLNQMCDLCAKINLVSDLQAVNFNQTMNEFVAYYQIDSTLNLRDKLSAFTSGLNMLDRQLQKFVSKKQKLYLYFQKSLLSIYLQLQREVSNFSAQVLLHQNDFFFKAEQFQDEPDSITFNGTKQFLQHNKTLSSITQLYSFLLFQKELGLKNADDQLFQIQVNAEQLVYLQEQSHIFNQSLELFDSADFYVQDQKVTEVDHILQFLSVIIDLKKNLWTNVKTLQNIIQNELSTPVAIMDFDATQNQVTTVLENLLENQRKCIKIQTVISDFINQTSYDSEKNRVNALEQPITFTFEQEEGDHAPSYFISFSVLKHIYFVYKQQAKQMQLEKLILDEKSRNKHIQDMIDHTLTAIKTEDLNFDAEYYEETEEIAEFQLFNMDKVKFDQAVQDAIKQYFANLYPQELTIQLLKFLQEDLPKLAPLKSIAIQPKHYDMFCELIPSPDLVFEVQNWQRLINIQDKYSQISLTDLLGGDKDNAYRNLNGTDGILELLTFCAVIHPRKEIINKSYYKTSLNCALDFTNIFSFLDNQETFVYGLSQKQLIDVIEKQKAVFENLSSTTQIKQDTDTENVADQESIESKGQMHQNIVATMVLHSEAIWTRIVEILLRRSKRSLIKNFVLKPQAKINFCIELDRFTTSISRLIFHGLYSKEKMGVVNEIIQNAVQEYFLLDQLAKIQKDVKALKLPTNVHIFDDGCKFFMAGDCSELISIVQDKLIQISTLKIQCERAKEKNLKVAIQYLNQLETQLSMSIEAVGELISYQMQYTTLYMAFGTQTQISKALPEEYRTFQRLSKIFMQYMQKIHDDGNIFIQCCTADLIAMLEMKLSTDSETVTKALNNYVTTKRQSFNRFYFLSDKLLCQYLCIQISEQFIDFATPVIAQTNALIFNNVSQLLVESSQDSDQKKFMLSGVCSREGERLQFKGFSMKQGIEQWTMLLQQMMQQTLKQQVADSYQFGIVCFVDMMRLPEQIVFNELQFTQFIGNNSTQAIIIARQCVVYKIALNWFRFNDRQSINKRCRIYADDAQKKPTYELVMNLLIKLQDEIIQYFVNLIKSDPNGNKVDHSRIQALIQNEVQLQQVLIQLKIDQTQLESEQIIYVFNENENIAYLTILKNESLKQQVKSPFNQYVDLQGLQYKYEFNGSAERLVLTTSLSSVYSNFINSTMPLYLQGSPGYGKSSIMNDYSFMSGQFSFKVSCSNKIELKFLKQIITGACNDSTLICFDECEELSLEIISVLSCYIQQITTSLKHRTNKINLDGDLVRLQPGVQVMCSSQLPNFNVKQFQNNFKTICLIQPDFETIFANLLRQIGFYHSTQLAQKLSIMFNYLQNDYIKLTDTTFRKAKSLFHLISQQWRMWSLRFKRNDKLNELISPALNQKMLKEQQTFLHFTEQFCVCDSIFRLFASNLDSDNQIKQFGTLMMGLFDAEIVNELIHKAGGSTSIIQNEDDLSLYSKILMTKSVISENIELITNYDEQLNETIVEEVNYQLQSSKMRKSVTNNDQADQLSSVQAQNYIQNFVSSNLAKVKHNYTKQTTDNGKFVFEDQQDKFAQFEECLWIRNGVILVGAENSGKTALWMNSLDSSNMYQIINPLAVSNADLFGKFVGTYFNDGLIPLTIKKFMSTKTSTKNQTSTSGIKYLVFDGMRNDVADMLNSVLDDTKTLELQSGDKILISNYIRFVFELRTLENVSPSFISRCAVVIVQQPEHLWLGQILEFMRTTFKEDYQQYLDEFEINGNEIIDKLNVQENSNKRSAKRYVKKTKEQQIQEKIQQSVATGYPYRANFYINLLLLILQMIQQTEQICIKQKFKFDKYYISRSIVNIFKSYTAVDNSELKQIQLRHLRSHLLFCYVFVIKTNYENMKPFSYYINDLSQEFKKLFDIYQVEQLSNLDHCFYSTEKFIPIRFIDSAKICGQFNILNRSNNSMLENDVLSVDYNRLTDSFIVQQVETRYLLLNLLNSLTAKKINIIFVQTQLIKYIKLYSEMNKIVHIIFDCRYLTKQNLIKFIYDNYLISAGTLVKKADSIIIFENFKDACQEVKSTIELIAKHQLIYLEINDQVRPYMIMDYTFIIDSNEYFCQQTYCIKQELIKQFKTESMAIIFAWSVMSQLNSAILPIFVAIGNFINMVVDFTKQYADKFDYNLATNIVNALTKINHNSFNNYVVDTLDANYITPIKRYMMLTILYIVRNEYLQPLNINEKLSNQIILECADKCLSTQIIELKPQINQKIKLYLHQRILFQPDISCLTPIMLQNNKSFSRQELQSIKSKTNISDDINEYSLLIPKAQQMFPLFFLEPEFRNQMLEQVQASQEITKIPEYKPAYLHSKLALYCESQMPEICERFQFVSYLFSTKRHIITYNVQSELTAQIYRSVCQNLNIKYVMTGQGDQAETSLYSRLISQLKDIILKLLQQKLLNQQMGIYPTPEQYCLLVTSSYSQNPQCNQLIVNLLTQDCWVPILFDSDVIHQTRLLFDKKSSASLLEIQNEIKNILKNSLRIVLVLSQQNWTQVKHLKQYAHVEKTKRWSLQSVAMEGCKHLTQQNSEMIIQNQDLVVNVFKTIVQLLGQQQQELVQAFLTPSYFEKFVNVICSLQSTKQSIVIKQNTLKSALKTFEESQSMADTLSSQIQTKQPMIQIKTNKVQQLVNQQTEQKQALDSVQQQVNEEQSQLQAQLVLIQQEKRSAQKDLDEIRPFMDAALSSLSNLSRNDAAEIGVMQNPSQLIQQVCASVCILLGEAQTWANAKIILGKGDFISKILKLNPKDISARQFKQFKQIVDTEDFNVDRVLLQSKAAGTLAQWAKAFLRYSEVQEAVEPRLKRVQGLEEVFQAKRGQFEQKETQLKQLKEKSIEINNTLNQSLNELKVLEQELNELQTQFKQLRDISNLLNTQKESWKLQLIQLDIRIKQILPASIAMAAYNCLQLNNKNLTANMLKLSSIIQQFSPAALVDQLYERERILELSKYCQADDEYSQLQLLNLSQQTKNIIILDYDNKFMSYLTSVCLNKQRIVSLDQYDTTFKEQFVKSAQNGDLVVIHVDCNNLSDQVEQISSQTSFNIENIVKQQYSSLKQELKLDLLNIEVHPRFCCVVVDQVVQDYTQISGQVLNNHSIINFMKQSETISKQITSILIQKRMQNIHNKYQKLVMEKANIINEQVACQEKIIVNLNNVKMTEKQAQEEIVKELHYLTSKQKDLGEHLVSIAQTEQQIEVSKDELKTEADQLANIYTYISKTQQYQINTFLQYIKMFGDDKKKTIQYIFKSLSYEIQIRVFLFSVFEADIQQSQGIDKELITFISQLLLTSDHYCLQSQHQLTLQKYKIQVKDADTSEINNIFVDKKEILDQQDIDTRRVNTGIILNGFFKRVCDSSNQPLPIAQDSKFKLFSYDLLHTQLPIEDFDINLQQQINQTVIMLWQKVMLRLFNSFNQELMNELISTINNKNRLSILCCQYLEILMLKYIQPSEVSVKLQNLIKRSPLQMYFDSDLTNFSELVSSSNISRLICTYTQNEDVIRTEIGNDYQEFYGTFEKITSNILIVQRKISKEEEKKINAIGIKVIYTCDTFQQIPTYHSENHLEYAKQNIIFENELRNSLKLLNINLDQKLSNQLVSIFNELHRFKPIKQIDLTELKQAYEALKQMIVIQYATQNEIKINNCVQFIKQLVPAAYRRYFDQNVEFIDADSILNEKIPDVARTLIVQNQIVLSLGQQKLLKIQIRHKANLTPLQQLVRDDIDIFNRYQGSMRQKQHLEHLSHLDAIKQINVGLLMRPKLFFDVLLLQAVQFYGGNMTDYQIVFGVEPTEYDLTFSVDLVDCELINQTIYPKQGNKQRVILKAMASRFYKRRTLLLPLGSYQVEQNIITAEQQQQQKMLRNSHTIDDYQKNQFVDLRKVTGTSNEDEETSEMAFSQSTKINNRSGSAQAFGQVQTNTNSKALQFERRLNQYLTSGSTAGVFKGTQKLIVKHKENIIQEISVDGSVLSAWAEV</sequence>
<protein>
    <submittedName>
        <fullName evidence="4">Dynein heavy chain</fullName>
    </submittedName>
    <submittedName>
        <fullName evidence="5">Dynein_heavy chain</fullName>
    </submittedName>
</protein>
<dbReference type="Pfam" id="PF12777">
    <property type="entry name" value="MT"/>
    <property type="match status" value="1"/>
</dbReference>